<name>A0ACC2V2Y9_9TREE</name>
<accession>A0ACC2V2Y9</accession>
<protein>
    <submittedName>
        <fullName evidence="1">Uncharacterized protein</fullName>
    </submittedName>
</protein>
<gene>
    <name evidence="1" type="ORF">QFC21_006310</name>
</gene>
<evidence type="ECO:0000313" key="1">
    <source>
        <dbReference type="EMBL" id="KAJ9093714.1"/>
    </source>
</evidence>
<dbReference type="Proteomes" id="UP001227268">
    <property type="component" value="Unassembled WGS sequence"/>
</dbReference>
<evidence type="ECO:0000313" key="2">
    <source>
        <dbReference type="Proteomes" id="UP001227268"/>
    </source>
</evidence>
<dbReference type="EMBL" id="JASBWT010000029">
    <property type="protein sequence ID" value="KAJ9093714.1"/>
    <property type="molecule type" value="Genomic_DNA"/>
</dbReference>
<organism evidence="1 2">
    <name type="scientific">Naganishia friedmannii</name>
    <dbReference type="NCBI Taxonomy" id="89922"/>
    <lineage>
        <taxon>Eukaryota</taxon>
        <taxon>Fungi</taxon>
        <taxon>Dikarya</taxon>
        <taxon>Basidiomycota</taxon>
        <taxon>Agaricomycotina</taxon>
        <taxon>Tremellomycetes</taxon>
        <taxon>Filobasidiales</taxon>
        <taxon>Filobasidiaceae</taxon>
        <taxon>Naganishia</taxon>
    </lineage>
</organism>
<sequence length="688" mass="76524">MDYDTKRFPEPKYDGSPAKVRSSDLRWLHYPLARLVLEVKTRNLDSSRQASSSAAHRNNVASAGYNNRGGYGNRYPGNDDCIISVYSGTTCYQRVSVDMFRQAYEATLQREGSTAGGRDRAGLEMTAEVLETMKVTVKDPSVAFRLLEPLSQAYDARDRNKPLTDYTYDRFQVKFKTQVDMEASLRTLYSYFPAIDPSARYMETRSGSVDSVAPSQHTQIYIPGFQLVRRNRSPDTSPREEPMRHGEKRKAYHDDLPLAKRWTNTPRNDSFTSEWELREEYGKAEMDSQDKQSSLQQTQRESHYSNPSGMAHGGRYAGNRSVPREDFYQPPGSVDADGFVKPFTPALIDTPTPANRLYHLKPVNPNIRKIRESANQLPLLSPTKRSMPAVHVTDPLVSRNLSPDLPIDPQSERHNSRSLHSHQQRVRLPSIGLGGTIAEQEEVMAESMTVPSGMTQIVLGWKAEQEAREAAKTQNQHLSPAKASPNSLRHILAPDTVPTRKPANDPHDFIMNTSSQTTGDAPWPPIYSAQEAISSSGNDSATGVFDTHKTAQQNPKISKEDAEKVTSVQGSGAGAKKADDDGHASLFEPLPCDNLSYAQAPPKQTLHRSTVQEEATSEPVNLQLTANITSVSTLYTLSGDDLDSVINDILEEDGFIGFVENLQSCWRARVSLLAGSKVHDSIQRRGDE</sequence>
<proteinExistence type="predicted"/>
<keyword evidence="2" id="KW-1185">Reference proteome</keyword>
<reference evidence="1" key="1">
    <citation type="submission" date="2023-04" db="EMBL/GenBank/DDBJ databases">
        <title>Draft Genome sequencing of Naganishia species isolated from polar environments using Oxford Nanopore Technology.</title>
        <authorList>
            <person name="Leo P."/>
            <person name="Venkateswaran K."/>
        </authorList>
    </citation>
    <scope>NUCLEOTIDE SEQUENCE</scope>
    <source>
        <strain evidence="1">MNA-CCFEE 5423</strain>
    </source>
</reference>
<comment type="caution">
    <text evidence="1">The sequence shown here is derived from an EMBL/GenBank/DDBJ whole genome shotgun (WGS) entry which is preliminary data.</text>
</comment>